<evidence type="ECO:0000313" key="2">
    <source>
        <dbReference type="Proteomes" id="UP000550508"/>
    </source>
</evidence>
<gene>
    <name evidence="1" type="ORF">HQ945_08030</name>
</gene>
<dbReference type="EMBL" id="JABUMX010000002">
    <property type="protein sequence ID" value="NTS31201.1"/>
    <property type="molecule type" value="Genomic_DNA"/>
</dbReference>
<dbReference type="Proteomes" id="UP000550508">
    <property type="component" value="Unassembled WGS sequence"/>
</dbReference>
<comment type="caution">
    <text evidence="1">The sequence shown here is derived from an EMBL/GenBank/DDBJ whole genome shotgun (WGS) entry which is preliminary data.</text>
</comment>
<organism evidence="1 2">
    <name type="scientific">Phyllobacterium pellucidum</name>
    <dbReference type="NCBI Taxonomy" id="2740464"/>
    <lineage>
        <taxon>Bacteria</taxon>
        <taxon>Pseudomonadati</taxon>
        <taxon>Pseudomonadota</taxon>
        <taxon>Alphaproteobacteria</taxon>
        <taxon>Hyphomicrobiales</taxon>
        <taxon>Phyllobacteriaceae</taxon>
        <taxon>Phyllobacterium</taxon>
    </lineage>
</organism>
<accession>A0A849VMZ3</accession>
<protein>
    <submittedName>
        <fullName evidence="1">Uncharacterized protein</fullName>
    </submittedName>
</protein>
<sequence length="59" mass="6595">MGGTSNQHFVRRMPTASDHLIDTIRQATPKPKFNPERLSDVLKRSKGAFSITKSRPSAK</sequence>
<keyword evidence="2" id="KW-1185">Reference proteome</keyword>
<dbReference type="AlphaFoldDB" id="A0A849VMZ3"/>
<evidence type="ECO:0000313" key="1">
    <source>
        <dbReference type="EMBL" id="NTS31201.1"/>
    </source>
</evidence>
<dbReference type="RefSeq" id="WP_027231459.1">
    <property type="nucleotide sequence ID" value="NZ_CP088292.1"/>
</dbReference>
<name>A0A849VMZ3_9HYPH</name>
<proteinExistence type="predicted"/>
<reference evidence="1 2" key="1">
    <citation type="submission" date="2020-05" db="EMBL/GenBank/DDBJ databases">
        <authorList>
            <person name="Kim M.K."/>
        </authorList>
    </citation>
    <scope>NUCLEOTIDE SEQUENCE [LARGE SCALE GENOMIC DNA]</scope>
    <source>
        <strain evidence="1 2">BT25</strain>
    </source>
</reference>